<evidence type="ECO:0000256" key="1">
    <source>
        <dbReference type="ARBA" id="ARBA00022729"/>
    </source>
</evidence>
<dbReference type="Gene3D" id="2.60.40.150">
    <property type="entry name" value="C2 domain"/>
    <property type="match status" value="1"/>
</dbReference>
<dbReference type="InterPro" id="IPR001862">
    <property type="entry name" value="MAC_perforin"/>
</dbReference>
<organism evidence="5 6">
    <name type="scientific">Periophthalmus magnuspinnatus</name>
    <dbReference type="NCBI Taxonomy" id="409849"/>
    <lineage>
        <taxon>Eukaryota</taxon>
        <taxon>Metazoa</taxon>
        <taxon>Chordata</taxon>
        <taxon>Craniata</taxon>
        <taxon>Vertebrata</taxon>
        <taxon>Euteleostomi</taxon>
        <taxon>Actinopterygii</taxon>
        <taxon>Neopterygii</taxon>
        <taxon>Teleostei</taxon>
        <taxon>Neoteleostei</taxon>
        <taxon>Acanthomorphata</taxon>
        <taxon>Gobiaria</taxon>
        <taxon>Gobiiformes</taxon>
        <taxon>Gobioidei</taxon>
        <taxon>Gobiidae</taxon>
        <taxon>Oxudercinae</taxon>
        <taxon>Periophthalmus</taxon>
    </lineage>
</organism>
<dbReference type="GO" id="GO:0001913">
    <property type="term" value="P:T cell mediated cytotoxicity"/>
    <property type="evidence" value="ECO:0007669"/>
    <property type="project" value="TreeGrafter"/>
</dbReference>
<dbReference type="STRING" id="409849.ENSPMGP00000011180"/>
<dbReference type="GO" id="GO:0005509">
    <property type="term" value="F:calcium ion binding"/>
    <property type="evidence" value="ECO:0007669"/>
    <property type="project" value="InterPro"/>
</dbReference>
<feature type="domain" description="C2" evidence="3">
    <location>
        <begin position="390"/>
        <end position="515"/>
    </location>
</feature>
<reference evidence="5" key="1">
    <citation type="submission" date="2025-08" db="UniProtKB">
        <authorList>
            <consortium name="Ensembl"/>
        </authorList>
    </citation>
    <scope>IDENTIFICATION</scope>
</reference>
<dbReference type="SUPFAM" id="SSF49562">
    <property type="entry name" value="C2 domain (Calcium/lipid-binding domain, CaLB)"/>
    <property type="match status" value="1"/>
</dbReference>
<dbReference type="CDD" id="cd04032">
    <property type="entry name" value="C2_Perforin"/>
    <property type="match status" value="1"/>
</dbReference>
<dbReference type="InterPro" id="IPR000008">
    <property type="entry name" value="C2_dom"/>
</dbReference>
<dbReference type="InterPro" id="IPR052784">
    <property type="entry name" value="Perforin-1_pore-forming"/>
</dbReference>
<keyword evidence="1 2" id="KW-0732">Signal</keyword>
<evidence type="ECO:0000313" key="6">
    <source>
        <dbReference type="Proteomes" id="UP000261520"/>
    </source>
</evidence>
<dbReference type="SMART" id="SM00457">
    <property type="entry name" value="MACPF"/>
    <property type="match status" value="1"/>
</dbReference>
<evidence type="ECO:0000313" key="5">
    <source>
        <dbReference type="Ensembl" id="ENSPMGP00000011180.1"/>
    </source>
</evidence>
<evidence type="ECO:0000259" key="4">
    <source>
        <dbReference type="PROSITE" id="PS51412"/>
    </source>
</evidence>
<accession>A0A3B4A353</accession>
<feature type="signal peptide" evidence="2">
    <location>
        <begin position="1"/>
        <end position="19"/>
    </location>
</feature>
<keyword evidence="6" id="KW-1185">Reference proteome</keyword>
<dbReference type="InterPro" id="IPR035892">
    <property type="entry name" value="C2_domain_sf"/>
</dbReference>
<dbReference type="InterPro" id="IPR020864">
    <property type="entry name" value="MACPF"/>
</dbReference>
<dbReference type="GO" id="GO:0022829">
    <property type="term" value="F:wide pore channel activity"/>
    <property type="evidence" value="ECO:0007669"/>
    <property type="project" value="TreeGrafter"/>
</dbReference>
<reference evidence="5" key="2">
    <citation type="submission" date="2025-09" db="UniProtKB">
        <authorList>
            <consortium name="Ensembl"/>
        </authorList>
    </citation>
    <scope>IDENTIFICATION</scope>
</reference>
<evidence type="ECO:0000259" key="3">
    <source>
        <dbReference type="PROSITE" id="PS50004"/>
    </source>
</evidence>
<dbReference type="PANTHER" id="PTHR46096">
    <property type="entry name" value="PERFORIN-1"/>
    <property type="match status" value="1"/>
</dbReference>
<dbReference type="GO" id="GO:0005579">
    <property type="term" value="C:membrane attack complex"/>
    <property type="evidence" value="ECO:0007669"/>
    <property type="project" value="InterPro"/>
</dbReference>
<feature type="chain" id="PRO_5017486741" evidence="2">
    <location>
        <begin position="20"/>
        <end position="573"/>
    </location>
</feature>
<dbReference type="Ensembl" id="ENSPMGT00000011927.1">
    <property type="protein sequence ID" value="ENSPMGP00000011180.1"/>
    <property type="gene ID" value="ENSPMGG00000009274.1"/>
</dbReference>
<protein>
    <submittedName>
        <fullName evidence="5">Uncharacterized protein</fullName>
    </submittedName>
</protein>
<dbReference type="PROSITE" id="PS51412">
    <property type="entry name" value="MACPF_2"/>
    <property type="match status" value="1"/>
</dbReference>
<dbReference type="GO" id="GO:0140911">
    <property type="term" value="F:pore-forming activity"/>
    <property type="evidence" value="ECO:0007669"/>
    <property type="project" value="InterPro"/>
</dbReference>
<dbReference type="SMART" id="SM00239">
    <property type="entry name" value="C2"/>
    <property type="match status" value="1"/>
</dbReference>
<dbReference type="InterPro" id="IPR037300">
    <property type="entry name" value="Perforin-1_C2"/>
</dbReference>
<dbReference type="AlphaFoldDB" id="A0A3B4A353"/>
<evidence type="ECO:0000256" key="2">
    <source>
        <dbReference type="SAM" id="SignalP"/>
    </source>
</evidence>
<feature type="domain" description="MACPF" evidence="4">
    <location>
        <begin position="25"/>
        <end position="368"/>
    </location>
</feature>
<sequence length="573" mass="64181">MFVLLVGIHLLFLAHDSLQHCSDGIPKECLEADFAPGTNLGGEGFDITKMEQKGVYVINMNKWRRKDKTCTLCSNPFLENKKQKLPLSVVDWRAKSSCSAKVKSQLHKSSESLLNSNTASIENNWKSSLDISVGAASTNLMLAGTQSKIAEYSMAKSKEDKYSFATQSMACEYYRYRVSTTPTLHHEFRQAISQLPKTYTAKTKQQFYGFINKFGTHYITMVRIGGSVKSVTSIRECEASLEGLSAEEVQACLEVEASASYIRTEAKAESKHCKSDIQKSEKKSSFASSFNDRFTEIRGGHTTEPDLLFSADKEPSAYKDWLSTLPQHPDILSYSLDPLHQLLPRQSPSHSNLRSAISHYILEKGLWRNCSSSCSAGVRTNSRDSCVCQCHNNAGVNQDCCPTQKGLARVVITVQRAENLWGDTTTATDAYVKVYRGKTLWRTNVIWNNNNPHFQYVIDWGDVNLLAGNKVRFEVWDEDNKWDDDLLGECDGVLTVGVKTDVCNLQHGRLFVKWQVQCAPNLSGDLCTVYKATPMSPSLKGWFKSRHSHPVPEALLLQWGVFVNGSKSNQTRV</sequence>
<dbReference type="PANTHER" id="PTHR46096:SF3">
    <property type="entry name" value="PERFORIN-1"/>
    <property type="match status" value="1"/>
</dbReference>
<dbReference type="GO" id="GO:0001771">
    <property type="term" value="P:immunological synapse formation"/>
    <property type="evidence" value="ECO:0007669"/>
    <property type="project" value="TreeGrafter"/>
</dbReference>
<dbReference type="PROSITE" id="PS50004">
    <property type="entry name" value="C2"/>
    <property type="match status" value="1"/>
</dbReference>
<dbReference type="PRINTS" id="PR00764">
    <property type="entry name" value="COMPLEMENTC9"/>
</dbReference>
<dbReference type="GO" id="GO:0051607">
    <property type="term" value="P:defense response to virus"/>
    <property type="evidence" value="ECO:0007669"/>
    <property type="project" value="TreeGrafter"/>
</dbReference>
<dbReference type="Pfam" id="PF00168">
    <property type="entry name" value="C2"/>
    <property type="match status" value="1"/>
</dbReference>
<name>A0A3B4A353_9GOBI</name>
<dbReference type="Pfam" id="PF01823">
    <property type="entry name" value="MACPF"/>
    <property type="match status" value="1"/>
</dbReference>
<dbReference type="Proteomes" id="UP000261520">
    <property type="component" value="Unplaced"/>
</dbReference>
<proteinExistence type="predicted"/>